<comment type="similarity">
    <text evidence="1 2">Belongs to the phD/YefM antitoxin family.</text>
</comment>
<dbReference type="SUPFAM" id="SSF143120">
    <property type="entry name" value="YefM-like"/>
    <property type="match status" value="1"/>
</dbReference>
<evidence type="ECO:0000256" key="2">
    <source>
        <dbReference type="RuleBase" id="RU362080"/>
    </source>
</evidence>
<comment type="function">
    <text evidence="2">Antitoxin component of a type II toxin-antitoxin (TA) system.</text>
</comment>
<dbReference type="Pfam" id="PF02604">
    <property type="entry name" value="PhdYeFM_antitox"/>
    <property type="match status" value="1"/>
</dbReference>
<dbReference type="EMBL" id="PVNH01000012">
    <property type="protein sequence ID" value="PRX44236.1"/>
    <property type="molecule type" value="Genomic_DNA"/>
</dbReference>
<proteinExistence type="inferred from homology"/>
<reference evidence="3 4" key="1">
    <citation type="submission" date="2018-03" db="EMBL/GenBank/DDBJ databases">
        <title>Genomic Encyclopedia of Type Strains, Phase III (KMG-III): the genomes of soil and plant-associated and newly described type strains.</title>
        <authorList>
            <person name="Whitman W."/>
        </authorList>
    </citation>
    <scope>NUCLEOTIDE SEQUENCE [LARGE SCALE GENOMIC DNA]</scope>
    <source>
        <strain evidence="3 4">CGMCC 4.7125</strain>
    </source>
</reference>
<dbReference type="InterPro" id="IPR036165">
    <property type="entry name" value="YefM-like_sf"/>
</dbReference>
<name>A0A2T0LMC9_9PSEU</name>
<dbReference type="Gene3D" id="3.40.1620.10">
    <property type="entry name" value="YefM-like domain"/>
    <property type="match status" value="1"/>
</dbReference>
<sequence>MKFNTDDIVSVTDAAKTFSSLVRDVTETGRNFVVVKNNKPAAVLADIGTFNRLERIEEAEENLRLLSIALARTITDSGRRHDLTDVAAEFGVDLDEVDAEDEDDRT</sequence>
<accession>A0A2T0LMC9</accession>
<evidence type="ECO:0000313" key="3">
    <source>
        <dbReference type="EMBL" id="PRX44236.1"/>
    </source>
</evidence>
<dbReference type="NCBIfam" id="TIGR01552">
    <property type="entry name" value="phd_fam"/>
    <property type="match status" value="1"/>
</dbReference>
<organism evidence="3 4">
    <name type="scientific">Prauserella shujinwangii</name>
    <dbReference type="NCBI Taxonomy" id="1453103"/>
    <lineage>
        <taxon>Bacteria</taxon>
        <taxon>Bacillati</taxon>
        <taxon>Actinomycetota</taxon>
        <taxon>Actinomycetes</taxon>
        <taxon>Pseudonocardiales</taxon>
        <taxon>Pseudonocardiaceae</taxon>
        <taxon>Prauserella</taxon>
    </lineage>
</organism>
<dbReference type="OrthoDB" id="3696494at2"/>
<dbReference type="RefSeq" id="WP_106181552.1">
    <property type="nucleotide sequence ID" value="NZ_PVNH01000012.1"/>
</dbReference>
<keyword evidence="4" id="KW-1185">Reference proteome</keyword>
<comment type="caution">
    <text evidence="3">The sequence shown here is derived from an EMBL/GenBank/DDBJ whole genome shotgun (WGS) entry which is preliminary data.</text>
</comment>
<dbReference type="InterPro" id="IPR006442">
    <property type="entry name" value="Antitoxin_Phd/YefM"/>
</dbReference>
<evidence type="ECO:0000256" key="1">
    <source>
        <dbReference type="ARBA" id="ARBA00009981"/>
    </source>
</evidence>
<protein>
    <recommendedName>
        <fullName evidence="2">Antitoxin</fullName>
    </recommendedName>
</protein>
<dbReference type="AlphaFoldDB" id="A0A2T0LMC9"/>
<gene>
    <name evidence="3" type="ORF">B0I33_112114</name>
</gene>
<evidence type="ECO:0000313" key="4">
    <source>
        <dbReference type="Proteomes" id="UP000238362"/>
    </source>
</evidence>
<dbReference type="Proteomes" id="UP000238362">
    <property type="component" value="Unassembled WGS sequence"/>
</dbReference>